<reference evidence="3" key="1">
    <citation type="submission" date="2015-09" db="EMBL/GenBank/DDBJ databases">
        <authorList>
            <consortium name="Pathogen Informatics"/>
        </authorList>
    </citation>
    <scope>NUCLEOTIDE SEQUENCE [LARGE SCALE GENOMIC DNA]</scope>
    <source>
        <strain evidence="3">Lake Konstanz</strain>
    </source>
</reference>
<proteinExistence type="predicted"/>
<accession>A0A0S4JPZ8</accession>
<organism evidence="2 3">
    <name type="scientific">Bodo saltans</name>
    <name type="common">Flagellated protozoan</name>
    <dbReference type="NCBI Taxonomy" id="75058"/>
    <lineage>
        <taxon>Eukaryota</taxon>
        <taxon>Discoba</taxon>
        <taxon>Euglenozoa</taxon>
        <taxon>Kinetoplastea</taxon>
        <taxon>Metakinetoplastina</taxon>
        <taxon>Eubodonida</taxon>
        <taxon>Bodonidae</taxon>
        <taxon>Bodo</taxon>
    </lineage>
</organism>
<evidence type="ECO:0000256" key="1">
    <source>
        <dbReference type="SAM" id="MobiDB-lite"/>
    </source>
</evidence>
<evidence type="ECO:0000313" key="2">
    <source>
        <dbReference type="EMBL" id="CUG92326.1"/>
    </source>
</evidence>
<keyword evidence="3" id="KW-1185">Reference proteome</keyword>
<dbReference type="EMBL" id="CYKH01002031">
    <property type="protein sequence ID" value="CUG92326.1"/>
    <property type="molecule type" value="Genomic_DNA"/>
</dbReference>
<dbReference type="Proteomes" id="UP000051952">
    <property type="component" value="Unassembled WGS sequence"/>
</dbReference>
<sequence length="118" mass="12662">MSATFDPVSYTLSEILREHDAFSRKISDRVHVAAASVSAERSSSPSTHHQYKGATVSTSAAARHGMSLSADLNAPSVVVAGGGHHATRYQHTNPLPTFRDFVDTTVVPLGRRPPALPW</sequence>
<protein>
    <submittedName>
        <fullName evidence="2">Uncharacterized protein</fullName>
    </submittedName>
</protein>
<name>A0A0S4JPZ8_BODSA</name>
<gene>
    <name evidence="2" type="ORF">BSAL_36720</name>
</gene>
<dbReference type="VEuPathDB" id="TriTrypDB:BSAL_36720"/>
<feature type="region of interest" description="Disordered" evidence="1">
    <location>
        <begin position="37"/>
        <end position="59"/>
    </location>
</feature>
<evidence type="ECO:0000313" key="3">
    <source>
        <dbReference type="Proteomes" id="UP000051952"/>
    </source>
</evidence>
<dbReference type="AlphaFoldDB" id="A0A0S4JPZ8"/>
<feature type="compositionally biased region" description="Low complexity" evidence="1">
    <location>
        <begin position="37"/>
        <end position="46"/>
    </location>
</feature>